<dbReference type="Pfam" id="PF07021">
    <property type="entry name" value="MetW"/>
    <property type="match status" value="1"/>
</dbReference>
<protein>
    <recommendedName>
        <fullName evidence="3">Methyltransferase type 11 domain-containing protein</fullName>
    </recommendedName>
</protein>
<dbReference type="CDD" id="cd02440">
    <property type="entry name" value="AdoMet_MTases"/>
    <property type="match status" value="1"/>
</dbReference>
<comment type="caution">
    <text evidence="1">The sequence shown here is derived from an EMBL/GenBank/DDBJ whole genome shotgun (WGS) entry which is preliminary data.</text>
</comment>
<dbReference type="STRING" id="1798516.A2950_00460"/>
<dbReference type="SUPFAM" id="SSF53335">
    <property type="entry name" value="S-adenosyl-L-methionine-dependent methyltransferases"/>
    <property type="match status" value="1"/>
</dbReference>
<evidence type="ECO:0000313" key="1">
    <source>
        <dbReference type="EMBL" id="OGG76592.1"/>
    </source>
</evidence>
<evidence type="ECO:0000313" key="2">
    <source>
        <dbReference type="Proteomes" id="UP000176714"/>
    </source>
</evidence>
<accession>A0A1F6ET00</accession>
<dbReference type="Gene3D" id="3.40.50.150">
    <property type="entry name" value="Vaccinia Virus protein VP39"/>
    <property type="match status" value="1"/>
</dbReference>
<sequence length="214" mass="23966">MNTRDFENSRWEFMKQTPEFRHEAATSLIKNGSVLDVGCGDGLLLRMLRERGIEGKGLDLSETAVTLCRADGLDVRSGDFTQEALPFRDSSMDYVVALDVLEHLYHPEILLKEMARVARIAMIIGVPNFSSLPARLQVLMGHVPENNHPNKGHLYWFNLDVLEQLCRSVGMRPGTVKTNTFFPFTLFGTEAPCMPNLLALSFVATLPKDSVQVI</sequence>
<dbReference type="EMBL" id="MFMD01000006">
    <property type="protein sequence ID" value="OGG76592.1"/>
    <property type="molecule type" value="Genomic_DNA"/>
</dbReference>
<dbReference type="PANTHER" id="PTHR43861">
    <property type="entry name" value="TRANS-ACONITATE 2-METHYLTRANSFERASE-RELATED"/>
    <property type="match status" value="1"/>
</dbReference>
<dbReference type="InterPro" id="IPR010743">
    <property type="entry name" value="Methionine_synth_MetW"/>
</dbReference>
<proteinExistence type="predicted"/>
<dbReference type="InterPro" id="IPR029063">
    <property type="entry name" value="SAM-dependent_MTases_sf"/>
</dbReference>
<dbReference type="AlphaFoldDB" id="A0A1F6ET00"/>
<organism evidence="1 2">
    <name type="scientific">Candidatus Kaiserbacteria bacterium RIFCSPLOWO2_01_FULL_55_19</name>
    <dbReference type="NCBI Taxonomy" id="1798516"/>
    <lineage>
        <taxon>Bacteria</taxon>
        <taxon>Candidatus Kaiseribacteriota</taxon>
    </lineage>
</organism>
<dbReference type="Proteomes" id="UP000176714">
    <property type="component" value="Unassembled WGS sequence"/>
</dbReference>
<dbReference type="PANTHER" id="PTHR43861:SF6">
    <property type="entry name" value="METHYLTRANSFERASE TYPE 11"/>
    <property type="match status" value="1"/>
</dbReference>
<name>A0A1F6ET00_9BACT</name>
<evidence type="ECO:0008006" key="3">
    <source>
        <dbReference type="Google" id="ProtNLM"/>
    </source>
</evidence>
<reference evidence="1 2" key="1">
    <citation type="journal article" date="2016" name="Nat. Commun.">
        <title>Thousands of microbial genomes shed light on interconnected biogeochemical processes in an aquifer system.</title>
        <authorList>
            <person name="Anantharaman K."/>
            <person name="Brown C.T."/>
            <person name="Hug L.A."/>
            <person name="Sharon I."/>
            <person name="Castelle C.J."/>
            <person name="Probst A.J."/>
            <person name="Thomas B.C."/>
            <person name="Singh A."/>
            <person name="Wilkins M.J."/>
            <person name="Karaoz U."/>
            <person name="Brodie E.L."/>
            <person name="Williams K.H."/>
            <person name="Hubbard S.S."/>
            <person name="Banfield J.F."/>
        </authorList>
    </citation>
    <scope>NUCLEOTIDE SEQUENCE [LARGE SCALE GENOMIC DNA]</scope>
</reference>
<gene>
    <name evidence="1" type="ORF">A2950_00460</name>
</gene>